<dbReference type="Proteomes" id="UP000495940">
    <property type="component" value="Chromosome"/>
</dbReference>
<evidence type="ECO:0000313" key="3">
    <source>
        <dbReference type="Proteomes" id="UP000495940"/>
    </source>
</evidence>
<evidence type="ECO:0000256" key="1">
    <source>
        <dbReference type="SAM" id="MobiDB-lite"/>
    </source>
</evidence>
<keyword evidence="3" id="KW-1185">Reference proteome</keyword>
<dbReference type="KEGG" id="shaw:CEB94_00910"/>
<gene>
    <name evidence="2" type="ORF">CEB94_00910</name>
</gene>
<reference evidence="2 3" key="1">
    <citation type="submission" date="2017-06" db="EMBL/GenBank/DDBJ databases">
        <title>Complete Genome Sequence of Streptomyces hawaiiensis NRRL 15010 and insights into acyldepsipeptides biosynthesis.</title>
        <authorList>
            <person name="Mariita R.M."/>
            <person name="Sello J.K."/>
        </authorList>
    </citation>
    <scope>NUCLEOTIDE SEQUENCE [LARGE SCALE GENOMIC DNA]</scope>
    <source>
        <strain evidence="2 3">ATCC 12236</strain>
    </source>
</reference>
<dbReference type="EMBL" id="CP021978">
    <property type="protein sequence ID" value="QCD53628.1"/>
    <property type="molecule type" value="Genomic_DNA"/>
</dbReference>
<organism evidence="2 3">
    <name type="scientific">Streptomyces hawaiiensis</name>
    <dbReference type="NCBI Taxonomy" id="67305"/>
    <lineage>
        <taxon>Bacteria</taxon>
        <taxon>Bacillati</taxon>
        <taxon>Actinomycetota</taxon>
        <taxon>Actinomycetes</taxon>
        <taxon>Kitasatosporales</taxon>
        <taxon>Streptomycetaceae</taxon>
        <taxon>Streptomyces</taxon>
    </lineage>
</organism>
<feature type="region of interest" description="Disordered" evidence="1">
    <location>
        <begin position="103"/>
        <end position="130"/>
    </location>
</feature>
<name>A0A6G5R6B9_9ACTN</name>
<accession>A0A6G5R6B9</accession>
<sequence length="166" mass="18234">MLTWWRVSALLKFGERMVDGLLERCQAFGAAIRARVVGPRVDTALASVDVAAVVFTVRGIFARRLAVIPVRQGRRLTLRGHQRAEDAARPYAGLPLLHRPLATGRLAHPPPAGRRTRYGPPNPGRLWGPGHVLPTELLSTTLDNTPSTSARRTCRDLCGRVFSRSS</sequence>
<proteinExistence type="predicted"/>
<dbReference type="AlphaFoldDB" id="A0A6G5R6B9"/>
<protein>
    <submittedName>
        <fullName evidence="2">Uncharacterized protein</fullName>
    </submittedName>
</protein>
<evidence type="ECO:0000313" key="2">
    <source>
        <dbReference type="EMBL" id="QCD53628.1"/>
    </source>
</evidence>